<evidence type="ECO:0000313" key="7">
    <source>
        <dbReference type="Proteomes" id="UP000217076"/>
    </source>
</evidence>
<dbReference type="PIRSF" id="PIRSF000105">
    <property type="entry name" value="HCDH"/>
    <property type="match status" value="1"/>
</dbReference>
<dbReference type="AlphaFoldDB" id="A0A1G7UQQ0"/>
<sequence length="283" mass="30482">MHRLPVGVVGAGMMGSEIALTFAMAGHPTLLTDANPETRAGVIGKLETLLEKAVGRGLFTAEQQATALANLTVVDDLEAYADRQLIVEAVFEDAGVKRETFARLDRLAPADCLFASNTSTLPISSLAAATSAERQKLFLGTHFFSPVHRMPLVEVIPAFETTPDTVERVLALCRAVGKTPIKVKDVAGFAVNRVLHALMIEAVRLVEEEVCTPEEVDTACRLGLGHPVGPFELMDLVGNGLCEDVQDILHQAYGPRFMPRPLLRQKVAAGHDGRRAGKGWRVG</sequence>
<dbReference type="STRING" id="83401.SAMN05421742_101403"/>
<dbReference type="PANTHER" id="PTHR48075:SF5">
    <property type="entry name" value="3-HYDROXYBUTYRYL-COA DEHYDROGENASE"/>
    <property type="match status" value="1"/>
</dbReference>
<dbReference type="InterPro" id="IPR006108">
    <property type="entry name" value="3HC_DH_C"/>
</dbReference>
<protein>
    <submittedName>
        <fullName evidence="6">3-hydroxybutyryl-CoA dehydrogenase</fullName>
    </submittedName>
</protein>
<organism evidence="6 7">
    <name type="scientific">Roseospirillum parvum</name>
    <dbReference type="NCBI Taxonomy" id="83401"/>
    <lineage>
        <taxon>Bacteria</taxon>
        <taxon>Pseudomonadati</taxon>
        <taxon>Pseudomonadota</taxon>
        <taxon>Alphaproteobacteria</taxon>
        <taxon>Rhodospirillales</taxon>
        <taxon>Rhodospirillaceae</taxon>
        <taxon>Roseospirillum</taxon>
    </lineage>
</organism>
<dbReference type="GO" id="GO:0070403">
    <property type="term" value="F:NAD+ binding"/>
    <property type="evidence" value="ECO:0007669"/>
    <property type="project" value="InterPro"/>
</dbReference>
<dbReference type="PANTHER" id="PTHR48075">
    <property type="entry name" value="3-HYDROXYACYL-COA DEHYDROGENASE FAMILY PROTEIN"/>
    <property type="match status" value="1"/>
</dbReference>
<dbReference type="Pfam" id="PF02737">
    <property type="entry name" value="3HCDH_N"/>
    <property type="match status" value="1"/>
</dbReference>
<feature type="domain" description="3-hydroxyacyl-CoA dehydrogenase C-terminal" evidence="4">
    <location>
        <begin position="188"/>
        <end position="280"/>
    </location>
</feature>
<evidence type="ECO:0000256" key="3">
    <source>
        <dbReference type="PIRSR" id="PIRSR000105-1"/>
    </source>
</evidence>
<accession>A0A1G7UQQ0</accession>
<dbReference type="SUPFAM" id="SSF48179">
    <property type="entry name" value="6-phosphogluconate dehydrogenase C-terminal domain-like"/>
    <property type="match status" value="1"/>
</dbReference>
<dbReference type="FunFam" id="3.40.50.720:FF:000009">
    <property type="entry name" value="Fatty oxidation complex, alpha subunit"/>
    <property type="match status" value="1"/>
</dbReference>
<evidence type="ECO:0000313" key="6">
    <source>
        <dbReference type="EMBL" id="SDG49807.1"/>
    </source>
</evidence>
<evidence type="ECO:0000259" key="5">
    <source>
        <dbReference type="Pfam" id="PF02737"/>
    </source>
</evidence>
<dbReference type="EMBL" id="FNCV01000001">
    <property type="protein sequence ID" value="SDG49807.1"/>
    <property type="molecule type" value="Genomic_DNA"/>
</dbReference>
<dbReference type="Gene3D" id="1.10.1040.10">
    <property type="entry name" value="N-(1-d-carboxylethyl)-l-norvaline Dehydrogenase, domain 2"/>
    <property type="match status" value="1"/>
</dbReference>
<dbReference type="PROSITE" id="PS00067">
    <property type="entry name" value="3HCDH"/>
    <property type="match status" value="1"/>
</dbReference>
<proteinExistence type="inferred from homology"/>
<dbReference type="Proteomes" id="UP000217076">
    <property type="component" value="Unassembled WGS sequence"/>
</dbReference>
<evidence type="ECO:0000259" key="4">
    <source>
        <dbReference type="Pfam" id="PF00725"/>
    </source>
</evidence>
<name>A0A1G7UQQ0_9PROT</name>
<dbReference type="InterPro" id="IPR006180">
    <property type="entry name" value="3-OHacyl-CoA_DH_CS"/>
</dbReference>
<dbReference type="InterPro" id="IPR036291">
    <property type="entry name" value="NAD(P)-bd_dom_sf"/>
</dbReference>
<gene>
    <name evidence="6" type="ORF">SAMN05421742_101403</name>
</gene>
<comment type="similarity">
    <text evidence="1">Belongs to the 3-hydroxyacyl-CoA dehydrogenase family.</text>
</comment>
<dbReference type="InterPro" id="IPR013328">
    <property type="entry name" value="6PGD_dom2"/>
</dbReference>
<keyword evidence="2" id="KW-0560">Oxidoreductase</keyword>
<dbReference type="GO" id="GO:0008691">
    <property type="term" value="F:3-hydroxybutyryl-CoA dehydrogenase activity"/>
    <property type="evidence" value="ECO:0007669"/>
    <property type="project" value="TreeGrafter"/>
</dbReference>
<dbReference type="Pfam" id="PF00725">
    <property type="entry name" value="3HCDH"/>
    <property type="match status" value="1"/>
</dbReference>
<feature type="domain" description="3-hydroxyacyl-CoA dehydrogenase NAD binding" evidence="5">
    <location>
        <begin position="6"/>
        <end position="186"/>
    </location>
</feature>
<dbReference type="SUPFAM" id="SSF51735">
    <property type="entry name" value="NAD(P)-binding Rossmann-fold domains"/>
    <property type="match status" value="1"/>
</dbReference>
<dbReference type="Gene3D" id="3.40.50.720">
    <property type="entry name" value="NAD(P)-binding Rossmann-like Domain"/>
    <property type="match status" value="1"/>
</dbReference>
<dbReference type="InterPro" id="IPR008927">
    <property type="entry name" value="6-PGluconate_DH-like_C_sf"/>
</dbReference>
<dbReference type="OrthoDB" id="9803287at2"/>
<feature type="site" description="Important for catalytic activity" evidence="3">
    <location>
        <position position="142"/>
    </location>
</feature>
<dbReference type="InterPro" id="IPR006176">
    <property type="entry name" value="3-OHacyl-CoA_DH_NAD-bd"/>
</dbReference>
<evidence type="ECO:0000256" key="2">
    <source>
        <dbReference type="ARBA" id="ARBA00023002"/>
    </source>
</evidence>
<dbReference type="GO" id="GO:0006635">
    <property type="term" value="P:fatty acid beta-oxidation"/>
    <property type="evidence" value="ECO:0007669"/>
    <property type="project" value="TreeGrafter"/>
</dbReference>
<reference evidence="7" key="1">
    <citation type="submission" date="2016-10" db="EMBL/GenBank/DDBJ databases">
        <authorList>
            <person name="Varghese N."/>
            <person name="Submissions S."/>
        </authorList>
    </citation>
    <scope>NUCLEOTIDE SEQUENCE [LARGE SCALE GENOMIC DNA]</scope>
    <source>
        <strain evidence="7">930I</strain>
    </source>
</reference>
<dbReference type="RefSeq" id="WP_092614573.1">
    <property type="nucleotide sequence ID" value="NZ_FNCV01000001.1"/>
</dbReference>
<evidence type="ECO:0000256" key="1">
    <source>
        <dbReference type="ARBA" id="ARBA00009463"/>
    </source>
</evidence>
<dbReference type="InterPro" id="IPR022694">
    <property type="entry name" value="3-OHacyl-CoA_DH"/>
</dbReference>
<keyword evidence="7" id="KW-1185">Reference proteome</keyword>